<proteinExistence type="inferred from homology"/>
<comment type="catalytic activity">
    <reaction evidence="1">
        <text>Hydrolyzes single-stranded DNA or mismatched double-stranded DNA and polynucleotides, releasing free uracil.</text>
        <dbReference type="EC" id="3.2.2.27"/>
    </reaction>
</comment>
<evidence type="ECO:0000256" key="5">
    <source>
        <dbReference type="ARBA" id="ARBA00022485"/>
    </source>
</evidence>
<keyword evidence="8" id="KW-0378">Hydrolase</keyword>
<dbReference type="SMART" id="SM00986">
    <property type="entry name" value="UDG"/>
    <property type="match status" value="1"/>
</dbReference>
<evidence type="ECO:0000256" key="7">
    <source>
        <dbReference type="ARBA" id="ARBA00022763"/>
    </source>
</evidence>
<evidence type="ECO:0000256" key="11">
    <source>
        <dbReference type="ARBA" id="ARBA00023204"/>
    </source>
</evidence>
<comment type="caution">
    <text evidence="13">The sequence shown here is derived from an EMBL/GenBank/DDBJ whole genome shotgun (WGS) entry which is preliminary data.</text>
</comment>
<feature type="domain" description="Uracil-DNA glycosylase-like" evidence="12">
    <location>
        <begin position="36"/>
        <end position="193"/>
    </location>
</feature>
<dbReference type="Pfam" id="PF03167">
    <property type="entry name" value="UDG"/>
    <property type="match status" value="1"/>
</dbReference>
<reference evidence="13 14" key="1">
    <citation type="journal article" date="2016" name="Nat. Commun.">
        <title>Thousands of microbial genomes shed light on interconnected biogeochemical processes in an aquifer system.</title>
        <authorList>
            <person name="Anantharaman K."/>
            <person name="Brown C.T."/>
            <person name="Hug L.A."/>
            <person name="Sharon I."/>
            <person name="Castelle C.J."/>
            <person name="Probst A.J."/>
            <person name="Thomas B.C."/>
            <person name="Singh A."/>
            <person name="Wilkins M.J."/>
            <person name="Karaoz U."/>
            <person name="Brodie E.L."/>
            <person name="Williams K.H."/>
            <person name="Hubbard S.S."/>
            <person name="Banfield J.F."/>
        </authorList>
    </citation>
    <scope>NUCLEOTIDE SEQUENCE [LARGE SCALE GENOMIC DNA]</scope>
</reference>
<keyword evidence="5" id="KW-0004">4Fe-4S</keyword>
<dbReference type="GO" id="GO:0051539">
    <property type="term" value="F:4 iron, 4 sulfur cluster binding"/>
    <property type="evidence" value="ECO:0007669"/>
    <property type="project" value="UniProtKB-KW"/>
</dbReference>
<evidence type="ECO:0000259" key="12">
    <source>
        <dbReference type="SMART" id="SM00986"/>
    </source>
</evidence>
<comment type="similarity">
    <text evidence="2">Belongs to the uracil-DNA glycosylase (UDG) superfamily. Type 4 (UDGa) family.</text>
</comment>
<dbReference type="GO" id="GO:0004844">
    <property type="term" value="F:uracil DNA N-glycosylase activity"/>
    <property type="evidence" value="ECO:0007669"/>
    <property type="project" value="UniProtKB-EC"/>
</dbReference>
<dbReference type="PANTHER" id="PTHR33693">
    <property type="entry name" value="TYPE-5 URACIL-DNA GLYCOSYLASE"/>
    <property type="match status" value="1"/>
</dbReference>
<keyword evidence="10" id="KW-0411">Iron-sulfur</keyword>
<evidence type="ECO:0000256" key="4">
    <source>
        <dbReference type="ARBA" id="ARBA00019403"/>
    </source>
</evidence>
<dbReference type="InterPro" id="IPR005273">
    <property type="entry name" value="Ura-DNA_glyco_family4"/>
</dbReference>
<dbReference type="InterPro" id="IPR005122">
    <property type="entry name" value="Uracil-DNA_glycosylase-like"/>
</dbReference>
<dbReference type="EC" id="3.2.2.27" evidence="3"/>
<evidence type="ECO:0000256" key="6">
    <source>
        <dbReference type="ARBA" id="ARBA00022723"/>
    </source>
</evidence>
<dbReference type="CDD" id="cd10030">
    <property type="entry name" value="UDG-F4_TTUDGA_SPO1dp_like"/>
    <property type="match status" value="1"/>
</dbReference>
<evidence type="ECO:0000256" key="10">
    <source>
        <dbReference type="ARBA" id="ARBA00023014"/>
    </source>
</evidence>
<dbReference type="EMBL" id="MGAU01000036">
    <property type="protein sequence ID" value="OGK54244.1"/>
    <property type="molecule type" value="Genomic_DNA"/>
</dbReference>
<keyword evidence="11" id="KW-0234">DNA repair</keyword>
<dbReference type="PANTHER" id="PTHR33693:SF1">
    <property type="entry name" value="TYPE-4 URACIL-DNA GLYCOSYLASE"/>
    <property type="match status" value="1"/>
</dbReference>
<gene>
    <name evidence="13" type="ORF">A3B56_03455</name>
</gene>
<dbReference type="Gene3D" id="3.40.470.10">
    <property type="entry name" value="Uracil-DNA glycosylase-like domain"/>
    <property type="match status" value="1"/>
</dbReference>
<organism evidence="13 14">
    <name type="scientific">Candidatus Roizmanbacteria bacterium RIFCSPLOWO2_01_FULL_45_11</name>
    <dbReference type="NCBI Taxonomy" id="1802070"/>
    <lineage>
        <taxon>Bacteria</taxon>
        <taxon>Candidatus Roizmaniibacteriota</taxon>
    </lineage>
</organism>
<keyword evidence="9" id="KW-0408">Iron</keyword>
<accession>A0A1F7JF59</accession>
<dbReference type="NCBIfam" id="TIGR00758">
    <property type="entry name" value="UDG_fam4"/>
    <property type="match status" value="1"/>
</dbReference>
<dbReference type="SUPFAM" id="SSF52141">
    <property type="entry name" value="Uracil-DNA glycosylase-like"/>
    <property type="match status" value="1"/>
</dbReference>
<evidence type="ECO:0000256" key="8">
    <source>
        <dbReference type="ARBA" id="ARBA00022801"/>
    </source>
</evidence>
<evidence type="ECO:0000256" key="2">
    <source>
        <dbReference type="ARBA" id="ARBA00006521"/>
    </source>
</evidence>
<evidence type="ECO:0000313" key="13">
    <source>
        <dbReference type="EMBL" id="OGK54244.1"/>
    </source>
</evidence>
<keyword evidence="6" id="KW-0479">Metal-binding</keyword>
<dbReference type="SMART" id="SM00987">
    <property type="entry name" value="UreE_C"/>
    <property type="match status" value="1"/>
</dbReference>
<dbReference type="Proteomes" id="UP000178486">
    <property type="component" value="Unassembled WGS sequence"/>
</dbReference>
<sequence>MATKTDKLRAVRDDVWNLTQSPLYSYRTKTHYYPVLGEGDHDATIMFIGEAPGENEAKTGRPFCGAAGRVLTELLASIGMKREDVYISNIVKDRPPGNRDPFPDEIALYAPFLDRQIDIIQPKVLVTLGRFSMNYMLEKYDLPQKGMPISTLHGQLLDLSLSYGTIKFLPLYHPAVALYNASSKKTLLHDVALLPSLG</sequence>
<dbReference type="GO" id="GO:0006281">
    <property type="term" value="P:DNA repair"/>
    <property type="evidence" value="ECO:0007669"/>
    <property type="project" value="UniProtKB-KW"/>
</dbReference>
<evidence type="ECO:0000256" key="1">
    <source>
        <dbReference type="ARBA" id="ARBA00001400"/>
    </source>
</evidence>
<evidence type="ECO:0000313" key="14">
    <source>
        <dbReference type="Proteomes" id="UP000178486"/>
    </source>
</evidence>
<dbReference type="GO" id="GO:0046872">
    <property type="term" value="F:metal ion binding"/>
    <property type="evidence" value="ECO:0007669"/>
    <property type="project" value="UniProtKB-KW"/>
</dbReference>
<evidence type="ECO:0000256" key="9">
    <source>
        <dbReference type="ARBA" id="ARBA00023004"/>
    </source>
</evidence>
<protein>
    <recommendedName>
        <fullName evidence="4">Type-4 uracil-DNA glycosylase</fullName>
        <ecNumber evidence="3">3.2.2.27</ecNumber>
    </recommendedName>
</protein>
<name>A0A1F7JF59_9BACT</name>
<keyword evidence="7" id="KW-0227">DNA damage</keyword>
<dbReference type="AlphaFoldDB" id="A0A1F7JF59"/>
<evidence type="ECO:0000256" key="3">
    <source>
        <dbReference type="ARBA" id="ARBA00012030"/>
    </source>
</evidence>
<dbReference type="InterPro" id="IPR036895">
    <property type="entry name" value="Uracil-DNA_glycosylase-like_sf"/>
</dbReference>
<dbReference type="InterPro" id="IPR051536">
    <property type="entry name" value="UDG_Type-4/5"/>
</dbReference>